<dbReference type="OrthoDB" id="1086662at2"/>
<evidence type="ECO:0000256" key="1">
    <source>
        <dbReference type="SAM" id="SignalP"/>
    </source>
</evidence>
<sequence>MKKIAFCFIALFIYSHSLLAQAPNWAVKESDYQYTMTFVAKLNVDGKRLVNPNDKVAAFVGNICRGVSGVTYVASEKNYYAFLTVFANQQGENISFRLYDAEANKTTTVSKQTAFVVNEHKGNLFQSYSIAEPALNYQSEILSFNFMNITSLASIINSNTVKINISESYPLANLKPVFTLSKGANLYKNRMLQKSGEVTDNFSSPITYEVLSEDESTLNSYTVSVSQSTDPTLFYRKNAVCYARGAIKVVSKKEGAEVKVTSDGKTVATKKITNGEALFSELNAGSYIATVGNEFKVINILMKDK</sequence>
<gene>
    <name evidence="2" type="ORF">FA046_07130</name>
</gene>
<accession>A0A4U1C690</accession>
<reference evidence="2 3" key="1">
    <citation type="submission" date="2019-04" db="EMBL/GenBank/DDBJ databases">
        <title>Pedobacter sp. AR-3-17 sp. nov., isolated from Arctic soil.</title>
        <authorList>
            <person name="Dahal R.H."/>
            <person name="Kim D.-U."/>
        </authorList>
    </citation>
    <scope>NUCLEOTIDE SEQUENCE [LARGE SCALE GENOMIC DNA]</scope>
    <source>
        <strain evidence="2 3">AR-3-17</strain>
    </source>
</reference>
<evidence type="ECO:0000313" key="2">
    <source>
        <dbReference type="EMBL" id="TKB98880.1"/>
    </source>
</evidence>
<dbReference type="AlphaFoldDB" id="A0A4U1C690"/>
<dbReference type="Proteomes" id="UP000308181">
    <property type="component" value="Unassembled WGS sequence"/>
</dbReference>
<keyword evidence="3" id="KW-1185">Reference proteome</keyword>
<evidence type="ECO:0008006" key="4">
    <source>
        <dbReference type="Google" id="ProtNLM"/>
    </source>
</evidence>
<organism evidence="2 3">
    <name type="scientific">Pedobacter cryophilus</name>
    <dbReference type="NCBI Taxonomy" id="2571271"/>
    <lineage>
        <taxon>Bacteria</taxon>
        <taxon>Pseudomonadati</taxon>
        <taxon>Bacteroidota</taxon>
        <taxon>Sphingobacteriia</taxon>
        <taxon>Sphingobacteriales</taxon>
        <taxon>Sphingobacteriaceae</taxon>
        <taxon>Pedobacter</taxon>
    </lineage>
</organism>
<protein>
    <recommendedName>
        <fullName evidence="4">Cadherin-like beta sandwich domain-containing protein</fullName>
    </recommendedName>
</protein>
<comment type="caution">
    <text evidence="2">The sequence shown here is derived from an EMBL/GenBank/DDBJ whole genome shotgun (WGS) entry which is preliminary data.</text>
</comment>
<dbReference type="EMBL" id="SWBP01000002">
    <property type="protein sequence ID" value="TKB98880.1"/>
    <property type="molecule type" value="Genomic_DNA"/>
</dbReference>
<evidence type="ECO:0000313" key="3">
    <source>
        <dbReference type="Proteomes" id="UP000308181"/>
    </source>
</evidence>
<dbReference type="Gene3D" id="2.60.40.2340">
    <property type="match status" value="1"/>
</dbReference>
<name>A0A4U1C690_9SPHI</name>
<feature type="chain" id="PRO_5020494622" description="Cadherin-like beta sandwich domain-containing protein" evidence="1">
    <location>
        <begin position="23"/>
        <end position="305"/>
    </location>
</feature>
<proteinExistence type="predicted"/>
<feature type="signal peptide" evidence="1">
    <location>
        <begin position="1"/>
        <end position="22"/>
    </location>
</feature>
<dbReference type="RefSeq" id="WP_136825694.1">
    <property type="nucleotide sequence ID" value="NZ_SWBP01000002.1"/>
</dbReference>
<keyword evidence="1" id="KW-0732">Signal</keyword>